<feature type="region of interest" description="Disordered" evidence="1">
    <location>
        <begin position="315"/>
        <end position="411"/>
    </location>
</feature>
<feature type="compositionally biased region" description="Low complexity" evidence="1">
    <location>
        <begin position="402"/>
        <end position="411"/>
    </location>
</feature>
<dbReference type="PRINTS" id="PR00625">
    <property type="entry name" value="JDOMAIN"/>
</dbReference>
<accession>A0A068V4Y5</accession>
<dbReference type="InterPro" id="IPR036869">
    <property type="entry name" value="J_dom_sf"/>
</dbReference>
<feature type="compositionally biased region" description="Basic and acidic residues" evidence="1">
    <location>
        <begin position="376"/>
        <end position="399"/>
    </location>
</feature>
<dbReference type="OrthoDB" id="10250354at2759"/>
<dbReference type="SUPFAM" id="SSF46565">
    <property type="entry name" value="Chaperone J-domain"/>
    <property type="match status" value="1"/>
</dbReference>
<dbReference type="Pfam" id="PF00226">
    <property type="entry name" value="DnaJ"/>
    <property type="match status" value="1"/>
</dbReference>
<dbReference type="InterPro" id="IPR001623">
    <property type="entry name" value="DnaJ_domain"/>
</dbReference>
<reference evidence="4" key="1">
    <citation type="journal article" date="2014" name="Science">
        <title>The coffee genome provides insight into the convergent evolution of caffeine biosynthesis.</title>
        <authorList>
            <person name="Denoeud F."/>
            <person name="Carretero-Paulet L."/>
            <person name="Dereeper A."/>
            <person name="Droc G."/>
            <person name="Guyot R."/>
            <person name="Pietrella M."/>
            <person name="Zheng C."/>
            <person name="Alberti A."/>
            <person name="Anthony F."/>
            <person name="Aprea G."/>
            <person name="Aury J.M."/>
            <person name="Bento P."/>
            <person name="Bernard M."/>
            <person name="Bocs S."/>
            <person name="Campa C."/>
            <person name="Cenci A."/>
            <person name="Combes M.C."/>
            <person name="Crouzillat D."/>
            <person name="Da Silva C."/>
            <person name="Daddiego L."/>
            <person name="De Bellis F."/>
            <person name="Dussert S."/>
            <person name="Garsmeur O."/>
            <person name="Gayraud T."/>
            <person name="Guignon V."/>
            <person name="Jahn K."/>
            <person name="Jamilloux V."/>
            <person name="Joet T."/>
            <person name="Labadie K."/>
            <person name="Lan T."/>
            <person name="Leclercq J."/>
            <person name="Lepelley M."/>
            <person name="Leroy T."/>
            <person name="Li L.T."/>
            <person name="Librado P."/>
            <person name="Lopez L."/>
            <person name="Munoz A."/>
            <person name="Noel B."/>
            <person name="Pallavicini A."/>
            <person name="Perrotta G."/>
            <person name="Poncet V."/>
            <person name="Pot D."/>
            <person name="Priyono X."/>
            <person name="Rigoreau M."/>
            <person name="Rouard M."/>
            <person name="Rozas J."/>
            <person name="Tranchant-Dubreuil C."/>
            <person name="VanBuren R."/>
            <person name="Zhang Q."/>
            <person name="Andrade A.C."/>
            <person name="Argout X."/>
            <person name="Bertrand B."/>
            <person name="de Kochko A."/>
            <person name="Graziosi G."/>
            <person name="Henry R.J."/>
            <person name="Jayarama X."/>
            <person name="Ming R."/>
            <person name="Nagai C."/>
            <person name="Rounsley S."/>
            <person name="Sankoff D."/>
            <person name="Giuliano G."/>
            <person name="Albert V.A."/>
            <person name="Wincker P."/>
            <person name="Lashermes P."/>
        </authorList>
    </citation>
    <scope>NUCLEOTIDE SEQUENCE [LARGE SCALE GENOMIC DNA]</scope>
    <source>
        <strain evidence="4">cv. DH200-94</strain>
    </source>
</reference>
<name>A0A068V4Y5_COFCA</name>
<protein>
    <recommendedName>
        <fullName evidence="2">J domain-containing protein</fullName>
    </recommendedName>
</protein>
<feature type="compositionally biased region" description="Polar residues" evidence="1">
    <location>
        <begin position="476"/>
        <end position="491"/>
    </location>
</feature>
<dbReference type="CDD" id="cd06257">
    <property type="entry name" value="DnaJ"/>
    <property type="match status" value="1"/>
</dbReference>
<gene>
    <name evidence="3" type="ORF">GSCOC_T00016719001</name>
</gene>
<dbReference type="InterPro" id="IPR024593">
    <property type="entry name" value="DUF3444"/>
</dbReference>
<evidence type="ECO:0000256" key="1">
    <source>
        <dbReference type="SAM" id="MobiDB-lite"/>
    </source>
</evidence>
<dbReference type="Pfam" id="PF11926">
    <property type="entry name" value="DUF3444"/>
    <property type="match status" value="2"/>
</dbReference>
<organism evidence="3 4">
    <name type="scientific">Coffea canephora</name>
    <name type="common">Robusta coffee</name>
    <dbReference type="NCBI Taxonomy" id="49390"/>
    <lineage>
        <taxon>Eukaryota</taxon>
        <taxon>Viridiplantae</taxon>
        <taxon>Streptophyta</taxon>
        <taxon>Embryophyta</taxon>
        <taxon>Tracheophyta</taxon>
        <taxon>Spermatophyta</taxon>
        <taxon>Magnoliopsida</taxon>
        <taxon>eudicotyledons</taxon>
        <taxon>Gunneridae</taxon>
        <taxon>Pentapetalae</taxon>
        <taxon>asterids</taxon>
        <taxon>lamiids</taxon>
        <taxon>Gentianales</taxon>
        <taxon>Rubiaceae</taxon>
        <taxon>Ixoroideae</taxon>
        <taxon>Gardenieae complex</taxon>
        <taxon>Bertiereae - Coffeeae clade</taxon>
        <taxon>Coffeeae</taxon>
        <taxon>Coffea</taxon>
    </lineage>
</organism>
<dbReference type="FunCoup" id="A0A068V4Y5">
    <property type="interactions" value="683"/>
</dbReference>
<feature type="compositionally biased region" description="Basic residues" evidence="1">
    <location>
        <begin position="438"/>
        <end position="448"/>
    </location>
</feature>
<dbReference type="PANTHER" id="PTHR45089">
    <property type="entry name" value="DNAJ HEAT SHOCK AMINO-TERMINAL DOMAIN PROTEIN-RELATED"/>
    <property type="match status" value="1"/>
</dbReference>
<feature type="region of interest" description="Disordered" evidence="1">
    <location>
        <begin position="423"/>
        <end position="512"/>
    </location>
</feature>
<evidence type="ECO:0000313" key="4">
    <source>
        <dbReference type="Proteomes" id="UP000295252"/>
    </source>
</evidence>
<feature type="region of interest" description="Disordered" evidence="1">
    <location>
        <begin position="802"/>
        <end position="828"/>
    </location>
</feature>
<feature type="compositionally biased region" description="Polar residues" evidence="1">
    <location>
        <begin position="319"/>
        <end position="349"/>
    </location>
</feature>
<dbReference type="Proteomes" id="UP000295252">
    <property type="component" value="Chromosome IV"/>
</dbReference>
<dbReference type="OMA" id="MFQCGQI"/>
<dbReference type="AlphaFoldDB" id="A0A068V4Y5"/>
<dbReference type="EMBL" id="HG739195">
    <property type="protein sequence ID" value="CDP15840.1"/>
    <property type="molecule type" value="Genomic_DNA"/>
</dbReference>
<dbReference type="InParanoid" id="A0A068V4Y5"/>
<dbReference type="SMART" id="SM00271">
    <property type="entry name" value="DnaJ"/>
    <property type="match status" value="1"/>
</dbReference>
<keyword evidence="4" id="KW-1185">Reference proteome</keyword>
<dbReference type="Gramene" id="CDP15840">
    <property type="protein sequence ID" value="CDP15840"/>
    <property type="gene ID" value="GSCOC_T00016719001"/>
</dbReference>
<proteinExistence type="predicted"/>
<evidence type="ECO:0000313" key="3">
    <source>
        <dbReference type="EMBL" id="CDP15840.1"/>
    </source>
</evidence>
<dbReference type="PhylomeDB" id="A0A068V4Y5"/>
<dbReference type="PANTHER" id="PTHR45089:SF57">
    <property type="entry name" value="DNAJ HEAT SHOCK N-TERMINAL DOMAIN-CONTAINING PROTEIN"/>
    <property type="match status" value="1"/>
</dbReference>
<dbReference type="STRING" id="49390.A0A068V4Y5"/>
<evidence type="ECO:0000259" key="2">
    <source>
        <dbReference type="PROSITE" id="PS50076"/>
    </source>
</evidence>
<dbReference type="Gene3D" id="1.10.287.110">
    <property type="entry name" value="DnaJ domain"/>
    <property type="match status" value="1"/>
</dbReference>
<feature type="domain" description="J" evidence="2">
    <location>
        <begin position="67"/>
        <end position="131"/>
    </location>
</feature>
<sequence>MECNKDEAIRAKEIAEKKMRNNDFVGAQRIALKAQQLFPELENITQLLAVCNVHCSAETRILGSEKDWYSILQVERLADEVTIKKQYRKLALVLHPDKNKYPGAEAAFKLIGEAHVVLSDRGKRSIFDRKFASSITSAQAKPPTRQANVNPAAKKQFGVQKNTPNGFAAQVSGLNHHQTKQANSTPVKSFWTCCPYCDVKYLHYTEYVNKVLRCQKCLKPFVAYDIAASHVFLGSNQSQPAAQGVFTGFNQSQAAAQGTFPGLNQSHAATQGVFPGSNQSHTTAQSVPRQYNWSQPAVSKPKDFLAHETYRTGVDRTAGSATSRLGPQGNTNGRTVGSVSGTETMSSMNAGLGNRNVDNANPSRGVNESSAIPNEEVMKSGEAAEVRNENRRRGRKQELESSDSCDTSSSSDVVDMTFEEIASNPAGEQSSGFNAFHAPRRSSRHKHQVSYNESGSDNDDFESPPKKPRKGKSSSNGEGLQQGTANDTPNFANPADQKEDVPVDGGLPAGDAKVCQNQAAGQAAGASHGGAEKVEIIDDSESDDDSCPEFFQLPDPEFNDFDKGREESCFAANQFWACYDDVDGMPRFYAKIKKVHSPGFKIHINWLEPDPDYPEQIDWAEQFPVGCGKFRLGNPEVILSRLTFSHQVLCDKYMGKGPFMIYPRKDETWALFNGWDIKWSTDPGNHKKYKYEMVQIISDFVEGAGTKVAFLEKVRGFVSLFQQRSRNPARSVLIPSSDLFRFSHRVPSFKMSGTEKEGVPEGCFELDPACLPANPDDICYPLGVEVDEKIFSAKADGSCSEASQKNKSKLSESEITPKNPADRKGGFVGETCKVRRSPRGLKIAEKEKIHASASNVSVQTATAIHNHGKGGQIQSEFSPLKAAVSVSKSDKELEVQMQELSPCKSNSIHQSLSPSGKVSEDFHDFKEDRSEGKFKLDQIWALYTPEHKLPKMYGQIKKIGRSPFTLYVAPLESSLVPKSATQPACGTFVVRIGKVQPLETCSFSHLLKADSIVKNRVEIFPKVGEVWALYGKWDAESSLSELENCECHVVEILDCTDGRTKVLPLVPLKPYSKSLFRSPRRQRSGIETMHIEKHELARFSHQIPAFQLTSEKGGSLAGCWQLDRASVPRKLVPGG</sequence>
<dbReference type="PROSITE" id="PS50076">
    <property type="entry name" value="DNAJ_2"/>
    <property type="match status" value="1"/>
</dbReference>
<feature type="compositionally biased region" description="Polar residues" evidence="1">
    <location>
        <begin position="356"/>
        <end position="372"/>
    </location>
</feature>